<dbReference type="InterPro" id="IPR008949">
    <property type="entry name" value="Isoprenoid_synthase_dom_sf"/>
</dbReference>
<accession>A0AAD1YT09</accession>
<organism evidence="1 2">
    <name type="scientific">Fraxinus pennsylvanica</name>
    <dbReference type="NCBI Taxonomy" id="56036"/>
    <lineage>
        <taxon>Eukaryota</taxon>
        <taxon>Viridiplantae</taxon>
        <taxon>Streptophyta</taxon>
        <taxon>Embryophyta</taxon>
        <taxon>Tracheophyta</taxon>
        <taxon>Spermatophyta</taxon>
        <taxon>Magnoliopsida</taxon>
        <taxon>eudicotyledons</taxon>
        <taxon>Gunneridae</taxon>
        <taxon>Pentapetalae</taxon>
        <taxon>asterids</taxon>
        <taxon>lamiids</taxon>
        <taxon>Lamiales</taxon>
        <taxon>Oleaceae</taxon>
        <taxon>Oleeae</taxon>
        <taxon>Fraxinus</taxon>
    </lineage>
</organism>
<evidence type="ECO:0000313" key="2">
    <source>
        <dbReference type="Proteomes" id="UP000834106"/>
    </source>
</evidence>
<reference evidence="1" key="1">
    <citation type="submission" date="2023-05" db="EMBL/GenBank/DDBJ databases">
        <authorList>
            <person name="Huff M."/>
        </authorList>
    </citation>
    <scope>NUCLEOTIDE SEQUENCE</scope>
</reference>
<dbReference type="AlphaFoldDB" id="A0AAD1YT09"/>
<dbReference type="EMBL" id="OU503037">
    <property type="protein sequence ID" value="CAI9757006.1"/>
    <property type="molecule type" value="Genomic_DNA"/>
</dbReference>
<sequence length="116" mass="12833">MLPVTVFQPMHYLTFASPRTTEPALCIAACKLMGGDRGHAMAAASAIHLMPRRIIMSTCQSRAGPVTYPKSNTNSSPVLSLLHEMSWFHLGWSFCPGPWTWPKITTRIISYGLLSK</sequence>
<protein>
    <submittedName>
        <fullName evidence="1">Uncharacterized protein</fullName>
    </submittedName>
</protein>
<name>A0AAD1YT09_9LAMI</name>
<gene>
    <name evidence="1" type="ORF">FPE_LOCUS4436</name>
</gene>
<evidence type="ECO:0000313" key="1">
    <source>
        <dbReference type="EMBL" id="CAI9757006.1"/>
    </source>
</evidence>
<proteinExistence type="predicted"/>
<keyword evidence="2" id="KW-1185">Reference proteome</keyword>
<dbReference type="Gene3D" id="1.10.600.10">
    <property type="entry name" value="Farnesyl Diphosphate Synthase"/>
    <property type="match status" value="1"/>
</dbReference>
<dbReference type="Proteomes" id="UP000834106">
    <property type="component" value="Chromosome 2"/>
</dbReference>